<accession>A0ABD1PY82</accession>
<comment type="caution">
    <text evidence="1">The sequence shown here is derived from an EMBL/GenBank/DDBJ whole genome shotgun (WGS) entry which is preliminary data.</text>
</comment>
<proteinExistence type="predicted"/>
<organism evidence="1 2">
    <name type="scientific">Forsythia ovata</name>
    <dbReference type="NCBI Taxonomy" id="205694"/>
    <lineage>
        <taxon>Eukaryota</taxon>
        <taxon>Viridiplantae</taxon>
        <taxon>Streptophyta</taxon>
        <taxon>Embryophyta</taxon>
        <taxon>Tracheophyta</taxon>
        <taxon>Spermatophyta</taxon>
        <taxon>Magnoliopsida</taxon>
        <taxon>eudicotyledons</taxon>
        <taxon>Gunneridae</taxon>
        <taxon>Pentapetalae</taxon>
        <taxon>asterids</taxon>
        <taxon>lamiids</taxon>
        <taxon>Lamiales</taxon>
        <taxon>Oleaceae</taxon>
        <taxon>Forsythieae</taxon>
        <taxon>Forsythia</taxon>
    </lineage>
</organism>
<evidence type="ECO:0000313" key="2">
    <source>
        <dbReference type="Proteomes" id="UP001604277"/>
    </source>
</evidence>
<dbReference type="AlphaFoldDB" id="A0ABD1PY82"/>
<gene>
    <name evidence="1" type="ORF">Fot_50465</name>
</gene>
<protein>
    <submittedName>
        <fullName evidence="1">Uncharacterized protein</fullName>
    </submittedName>
</protein>
<keyword evidence="2" id="KW-1185">Reference proteome</keyword>
<sequence length="129" mass="13897">MGALGAQLKSDLRLCTTRSESHSVTAIPRPCSLANFSSSHTAIASVFATEFQSPSCAAIATPNSSQIAAPIAKNPVPDMADASMFSLRLLGVDSCHYCSSHFPHFHQLLMVRVKNIISNFNKHQIVPPF</sequence>
<name>A0ABD1PY82_9LAMI</name>
<dbReference type="Proteomes" id="UP001604277">
    <property type="component" value="Unassembled WGS sequence"/>
</dbReference>
<dbReference type="EMBL" id="JBFOLJ010000016">
    <property type="protein sequence ID" value="KAL2468889.1"/>
    <property type="molecule type" value="Genomic_DNA"/>
</dbReference>
<evidence type="ECO:0000313" key="1">
    <source>
        <dbReference type="EMBL" id="KAL2468889.1"/>
    </source>
</evidence>
<reference evidence="2" key="1">
    <citation type="submission" date="2024-07" db="EMBL/GenBank/DDBJ databases">
        <title>Two chromosome-level genome assemblies of Korean endemic species Abeliophyllum distichum and Forsythia ovata (Oleaceae).</title>
        <authorList>
            <person name="Jang H."/>
        </authorList>
    </citation>
    <scope>NUCLEOTIDE SEQUENCE [LARGE SCALE GENOMIC DNA]</scope>
</reference>